<proteinExistence type="inferred from homology"/>
<feature type="compositionally biased region" description="Basic and acidic residues" evidence="2">
    <location>
        <begin position="313"/>
        <end position="330"/>
    </location>
</feature>
<name>A0A7T2TGV5_9MICO</name>
<dbReference type="PANTHER" id="PTHR43022:SF1">
    <property type="entry name" value="PROTEIN SMF"/>
    <property type="match status" value="1"/>
</dbReference>
<evidence type="ECO:0000256" key="2">
    <source>
        <dbReference type="SAM" id="MobiDB-lite"/>
    </source>
</evidence>
<dbReference type="InterPro" id="IPR003488">
    <property type="entry name" value="DprA"/>
</dbReference>
<dbReference type="RefSeq" id="WP_197931982.1">
    <property type="nucleotide sequence ID" value="NZ_CP065682.1"/>
</dbReference>
<protein>
    <submittedName>
        <fullName evidence="4">DNA-protecting protein DprA</fullName>
    </submittedName>
</protein>
<organism evidence="4 5">
    <name type="scientific">Brevibacterium casei</name>
    <dbReference type="NCBI Taxonomy" id="33889"/>
    <lineage>
        <taxon>Bacteria</taxon>
        <taxon>Bacillati</taxon>
        <taxon>Actinomycetota</taxon>
        <taxon>Actinomycetes</taxon>
        <taxon>Micrococcales</taxon>
        <taxon>Brevibacteriaceae</taxon>
        <taxon>Brevibacterium</taxon>
    </lineage>
</organism>
<dbReference type="AlphaFoldDB" id="A0A7T2TGV5"/>
<dbReference type="Gene3D" id="3.40.50.450">
    <property type="match status" value="1"/>
</dbReference>
<reference evidence="4 5" key="1">
    <citation type="submission" date="2020-12" db="EMBL/GenBank/DDBJ databases">
        <title>FDA dAtabase for Regulatory Grade micrObial Sequences (FDA-ARGOS): Supporting development and validation of Infectious Disease Dx tests.</title>
        <authorList>
            <person name="Sproer C."/>
            <person name="Gronow S."/>
            <person name="Severitt S."/>
            <person name="Schroder I."/>
            <person name="Tallon L."/>
            <person name="Sadzewicz L."/>
            <person name="Zhao X."/>
            <person name="Boylan J."/>
            <person name="Ott S."/>
            <person name="Bowen H."/>
            <person name="Vavikolanu K."/>
            <person name="Mehta A."/>
            <person name="Aluvathingal J."/>
            <person name="Nadendla S."/>
            <person name="Lowell S."/>
            <person name="Myers T."/>
            <person name="Yan Y."/>
            <person name="Sichtig H."/>
        </authorList>
    </citation>
    <scope>NUCLEOTIDE SEQUENCE [LARGE SCALE GENOMIC DNA]</scope>
    <source>
        <strain evidence="4 5">FDAARGOS_902</strain>
    </source>
</reference>
<evidence type="ECO:0000256" key="1">
    <source>
        <dbReference type="ARBA" id="ARBA00006525"/>
    </source>
</evidence>
<evidence type="ECO:0000259" key="3">
    <source>
        <dbReference type="Pfam" id="PF02481"/>
    </source>
</evidence>
<evidence type="ECO:0000313" key="4">
    <source>
        <dbReference type="EMBL" id="QPS33579.1"/>
    </source>
</evidence>
<dbReference type="GO" id="GO:0009294">
    <property type="term" value="P:DNA-mediated transformation"/>
    <property type="evidence" value="ECO:0007669"/>
    <property type="project" value="InterPro"/>
</dbReference>
<dbReference type="KEGG" id="bcau:I6G59_16910"/>
<feature type="domain" description="Smf/DprA SLOG" evidence="3">
    <location>
        <begin position="88"/>
        <end position="301"/>
    </location>
</feature>
<sequence length="330" mass="34971">MTKLADDLEDERAARMVLSMIAEPDDAVTGRVLALVGAVETVRLIEAEDTVPSLGRVDTMIWREHLAARIDDRLLPALDHARQSGFGVLIPSDTDWPAGVNDLHEHAPYVLWSLGNEELLSKQPRDLVTITGSRAATTYGEHVAGDFAVDFAADGHTVVGGGAYGIEGAAHRGALARGGSTIAVLAGGLDRPYPSGHRELLRRISDAGLLVSELPPNAVPTRHRFAARNRLMATMSGATVLVEAGGRSGALGTARRAHALDRVVGAIPGPVTSAASVGPHQLIATNQAMLTTSARQITDALEAQPPRHQHGLAFRESRRPPSAERPSRSL</sequence>
<evidence type="ECO:0000313" key="5">
    <source>
        <dbReference type="Proteomes" id="UP000594979"/>
    </source>
</evidence>
<feature type="region of interest" description="Disordered" evidence="2">
    <location>
        <begin position="303"/>
        <end position="330"/>
    </location>
</feature>
<dbReference type="PANTHER" id="PTHR43022">
    <property type="entry name" value="PROTEIN SMF"/>
    <property type="match status" value="1"/>
</dbReference>
<dbReference type="Pfam" id="PF02481">
    <property type="entry name" value="DNA_processg_A"/>
    <property type="match status" value="1"/>
</dbReference>
<dbReference type="SUPFAM" id="SSF102405">
    <property type="entry name" value="MCP/YpsA-like"/>
    <property type="match status" value="1"/>
</dbReference>
<gene>
    <name evidence="4" type="ORF">I6G59_16910</name>
</gene>
<dbReference type="InterPro" id="IPR057666">
    <property type="entry name" value="DrpA_SLOG"/>
</dbReference>
<dbReference type="EMBL" id="CP065682">
    <property type="protein sequence ID" value="QPS33579.1"/>
    <property type="molecule type" value="Genomic_DNA"/>
</dbReference>
<accession>A0A7T2TGV5</accession>
<comment type="similarity">
    <text evidence="1">Belongs to the DprA/Smf family.</text>
</comment>
<dbReference type="Proteomes" id="UP000594979">
    <property type="component" value="Chromosome"/>
</dbReference>